<reference evidence="1" key="1">
    <citation type="journal article" date="2020" name="Stud. Mycol.">
        <title>101 Dothideomycetes genomes: a test case for predicting lifestyles and emergence of pathogens.</title>
        <authorList>
            <person name="Haridas S."/>
            <person name="Albert R."/>
            <person name="Binder M."/>
            <person name="Bloem J."/>
            <person name="Labutti K."/>
            <person name="Salamov A."/>
            <person name="Andreopoulos B."/>
            <person name="Baker S."/>
            <person name="Barry K."/>
            <person name="Bills G."/>
            <person name="Bluhm B."/>
            <person name="Cannon C."/>
            <person name="Castanera R."/>
            <person name="Culley D."/>
            <person name="Daum C."/>
            <person name="Ezra D."/>
            <person name="Gonzalez J."/>
            <person name="Henrissat B."/>
            <person name="Kuo A."/>
            <person name="Liang C."/>
            <person name="Lipzen A."/>
            <person name="Lutzoni F."/>
            <person name="Magnuson J."/>
            <person name="Mondo S."/>
            <person name="Nolan M."/>
            <person name="Ohm R."/>
            <person name="Pangilinan J."/>
            <person name="Park H.-J."/>
            <person name="Ramirez L."/>
            <person name="Alfaro M."/>
            <person name="Sun H."/>
            <person name="Tritt A."/>
            <person name="Yoshinaga Y."/>
            <person name="Zwiers L.-H."/>
            <person name="Turgeon B."/>
            <person name="Goodwin S."/>
            <person name="Spatafora J."/>
            <person name="Crous P."/>
            <person name="Grigoriev I."/>
        </authorList>
    </citation>
    <scope>NUCLEOTIDE SEQUENCE</scope>
    <source>
        <strain evidence="1">CBS 627.86</strain>
    </source>
</reference>
<proteinExistence type="predicted"/>
<organism evidence="1 2">
    <name type="scientific">Lophiotrema nucula</name>
    <dbReference type="NCBI Taxonomy" id="690887"/>
    <lineage>
        <taxon>Eukaryota</taxon>
        <taxon>Fungi</taxon>
        <taxon>Dikarya</taxon>
        <taxon>Ascomycota</taxon>
        <taxon>Pezizomycotina</taxon>
        <taxon>Dothideomycetes</taxon>
        <taxon>Pleosporomycetidae</taxon>
        <taxon>Pleosporales</taxon>
        <taxon>Lophiotremataceae</taxon>
        <taxon>Lophiotrema</taxon>
    </lineage>
</organism>
<dbReference type="Proteomes" id="UP000799770">
    <property type="component" value="Unassembled WGS sequence"/>
</dbReference>
<gene>
    <name evidence="1" type="ORF">BDV96DRAFT_576632</name>
</gene>
<evidence type="ECO:0000313" key="2">
    <source>
        <dbReference type="Proteomes" id="UP000799770"/>
    </source>
</evidence>
<dbReference type="AlphaFoldDB" id="A0A6A5Z7I8"/>
<name>A0A6A5Z7I8_9PLEO</name>
<protein>
    <submittedName>
        <fullName evidence="1">Uncharacterized protein</fullName>
    </submittedName>
</protein>
<accession>A0A6A5Z7I8</accession>
<sequence>MPPAQTPSEVNAQVVEKAKRYDLLISLTNSHGTLAQYPRVLESVELLDGWDNIKKQFMSVNDGAICDARMLSVLPLPCGFQSFLQDLFRGTVNLPRHSPDWIIQLKDRITRNVLRAFAVDCLCEQVFHSDFPDFDMANGLVLEKYREQFKLTDSLKVLRIWDAMITEELIATKRFQDDVLPAKVDEWSAKMHESLLPFFPEAGALPEGEPITHDRSKRYLNCVRDAWNMKHKLMLSSPMYELRRFQAGVLYDPKEMEAVDLKGNPREHVSAGVKIRVCVFPALMQFDQPNFAVEDSFRAALVSSRRFYADDKVVKANLCCVGRATVEVDD</sequence>
<dbReference type="OrthoDB" id="3789882at2759"/>
<keyword evidence="2" id="KW-1185">Reference proteome</keyword>
<evidence type="ECO:0000313" key="1">
    <source>
        <dbReference type="EMBL" id="KAF2114338.1"/>
    </source>
</evidence>
<dbReference type="EMBL" id="ML977325">
    <property type="protein sequence ID" value="KAF2114338.1"/>
    <property type="molecule type" value="Genomic_DNA"/>
</dbReference>